<keyword evidence="3" id="KW-1185">Reference proteome</keyword>
<dbReference type="Gene3D" id="3.40.50.300">
    <property type="entry name" value="P-loop containing nucleotide triphosphate hydrolases"/>
    <property type="match status" value="1"/>
</dbReference>
<dbReference type="AlphaFoldDB" id="A6WBC7"/>
<evidence type="ECO:0000313" key="2">
    <source>
        <dbReference type="EMBL" id="ABS04116.1"/>
    </source>
</evidence>
<name>A6WBC7_KINRD</name>
<organism evidence="2 3">
    <name type="scientific">Kineococcus radiotolerans (strain ATCC BAA-149 / DSM 14245 / SRS30216)</name>
    <dbReference type="NCBI Taxonomy" id="266940"/>
    <lineage>
        <taxon>Bacteria</taxon>
        <taxon>Bacillati</taxon>
        <taxon>Actinomycetota</taxon>
        <taxon>Actinomycetes</taxon>
        <taxon>Kineosporiales</taxon>
        <taxon>Kineosporiaceae</taxon>
        <taxon>Kineococcus</taxon>
    </lineage>
</organism>
<dbReference type="EMBL" id="CP000750">
    <property type="protein sequence ID" value="ABS04116.1"/>
    <property type="molecule type" value="Genomic_DNA"/>
</dbReference>
<dbReference type="KEGG" id="kra:Krad_2644"/>
<proteinExistence type="predicted"/>
<protein>
    <submittedName>
        <fullName evidence="2">Kinase</fullName>
    </submittedName>
</protein>
<dbReference type="InterPro" id="IPR027417">
    <property type="entry name" value="P-loop_NTPase"/>
</dbReference>
<keyword evidence="2" id="KW-0418">Kinase</keyword>
<dbReference type="HOGENOM" id="CLU_090613_0_0_11"/>
<dbReference type="STRING" id="266940.Krad_2644"/>
<keyword evidence="2" id="KW-0808">Transferase</keyword>
<sequence length="164" mass="18437">MIHASIDGFHHPRALRHARGSRDPEGFYRDSYDLAALQEHLLDPFAPGGHGQYRTRVFDARTDTPDVAEQQQAAPGTVLIVDGIFLHRPELRGYWTWSLWLDVERATTLQRCVARDGSGSPAPADASNRRYVEGQQLYLDDAAPQQQATHVVDDNDLTRPVPLR</sequence>
<feature type="region of interest" description="Disordered" evidence="1">
    <location>
        <begin position="142"/>
        <end position="164"/>
    </location>
</feature>
<reference evidence="3" key="1">
    <citation type="journal article" date="2008" name="PLoS ONE">
        <title>Survival in nuclear waste, extreme resistance, and potential applications gleaned from the genome sequence of Kineococcus radiotolerans SRS30216.</title>
        <authorList>
            <person name="Bagwell C.E."/>
            <person name="Bhat S."/>
            <person name="Hawkins G.M."/>
            <person name="Smith B.W."/>
            <person name="Biswas T."/>
            <person name="Hoover T.R."/>
            <person name="Saunders E."/>
            <person name="Han C.S."/>
            <person name="Tsodikov O.V."/>
            <person name="Shimkets L.J."/>
        </authorList>
    </citation>
    <scope>NUCLEOTIDE SEQUENCE [LARGE SCALE GENOMIC DNA]</scope>
    <source>
        <strain evidence="3">ATCC BAA-149 / DSM 14245 / SRS30216</strain>
    </source>
</reference>
<accession>A6WBC7</accession>
<dbReference type="eggNOG" id="COG0572">
    <property type="taxonomic scope" value="Bacteria"/>
</dbReference>
<evidence type="ECO:0000256" key="1">
    <source>
        <dbReference type="SAM" id="MobiDB-lite"/>
    </source>
</evidence>
<gene>
    <name evidence="2" type="ordered locus">Krad_2644</name>
</gene>
<dbReference type="RefSeq" id="WP_012087654.1">
    <property type="nucleotide sequence ID" value="NC_009664.2"/>
</dbReference>
<dbReference type="SUPFAM" id="SSF52540">
    <property type="entry name" value="P-loop containing nucleoside triphosphate hydrolases"/>
    <property type="match status" value="1"/>
</dbReference>
<dbReference type="GO" id="GO:0016301">
    <property type="term" value="F:kinase activity"/>
    <property type="evidence" value="ECO:0007669"/>
    <property type="project" value="UniProtKB-KW"/>
</dbReference>
<evidence type="ECO:0000313" key="3">
    <source>
        <dbReference type="Proteomes" id="UP000001116"/>
    </source>
</evidence>
<dbReference type="Proteomes" id="UP000001116">
    <property type="component" value="Chromosome"/>
</dbReference>